<gene>
    <name evidence="3" type="ORF">pipiens_001371</name>
</gene>
<accession>A0ABD1CZ74</accession>
<comment type="caution">
    <text evidence="3">The sequence shown here is derived from an EMBL/GenBank/DDBJ whole genome shotgun (WGS) entry which is preliminary data.</text>
</comment>
<feature type="region of interest" description="Disordered" evidence="2">
    <location>
        <begin position="1"/>
        <end position="52"/>
    </location>
</feature>
<feature type="coiled-coil region" evidence="1">
    <location>
        <begin position="204"/>
        <end position="343"/>
    </location>
</feature>
<organism evidence="3 4">
    <name type="scientific">Culex pipiens pipiens</name>
    <name type="common">Northern house mosquito</name>
    <dbReference type="NCBI Taxonomy" id="38569"/>
    <lineage>
        <taxon>Eukaryota</taxon>
        <taxon>Metazoa</taxon>
        <taxon>Ecdysozoa</taxon>
        <taxon>Arthropoda</taxon>
        <taxon>Hexapoda</taxon>
        <taxon>Insecta</taxon>
        <taxon>Pterygota</taxon>
        <taxon>Neoptera</taxon>
        <taxon>Endopterygota</taxon>
        <taxon>Diptera</taxon>
        <taxon>Nematocera</taxon>
        <taxon>Culicoidea</taxon>
        <taxon>Culicidae</taxon>
        <taxon>Culicinae</taxon>
        <taxon>Culicini</taxon>
        <taxon>Culex</taxon>
        <taxon>Culex</taxon>
    </lineage>
</organism>
<dbReference type="AlphaFoldDB" id="A0ABD1CZ74"/>
<name>A0ABD1CZ74_CULPP</name>
<evidence type="ECO:0000313" key="3">
    <source>
        <dbReference type="EMBL" id="KAL1382301.1"/>
    </source>
</evidence>
<sequence>MHENQPTMDKPKKINRSNSDHAALVNRGSKGSAARNPAEKPPGALATTKSAINLSKPVTVVKSSSRSKFPVKKLFAEVPPKTTAAAAESALPSEVTPRKQFFPAMEKSRTMIEMGSPAKVKPEQGEWASTTALAGSGSGCEGGMRSSNTSKLVYETAFRMLLKCWRDKKKQMSRLNAQLSHKDNTSIKYRNQLHTIQSLYQNECKNHEAARNDLRSTKKKLESLKTNLLEEKTSHLSKVSELEASVIQRDKLQEQLSKIEGDLAKAIINWHSFEYRSKEYEERCDQLESEKKELLKQIDQLEENFKNFERDYENSLQVQTNSNKVYEVRLEHHQKLLEDAKKSVCIKLILKWIVNDGFHLKYSQLELRESDCELLKEWNVRLAEELAAVKGSYHATYGYRVRQFFTNLPRKPGFYVQYALYLFVQGVPVPRSRGKRVLRHGSNVRRMIA</sequence>
<evidence type="ECO:0000256" key="2">
    <source>
        <dbReference type="SAM" id="MobiDB-lite"/>
    </source>
</evidence>
<keyword evidence="1" id="KW-0175">Coiled coil</keyword>
<keyword evidence="4" id="KW-1185">Reference proteome</keyword>
<evidence type="ECO:0000256" key="1">
    <source>
        <dbReference type="SAM" id="Coils"/>
    </source>
</evidence>
<dbReference type="EMBL" id="JBEHCU010008485">
    <property type="protein sequence ID" value="KAL1382301.1"/>
    <property type="molecule type" value="Genomic_DNA"/>
</dbReference>
<dbReference type="Proteomes" id="UP001562425">
    <property type="component" value="Unassembled WGS sequence"/>
</dbReference>
<protein>
    <submittedName>
        <fullName evidence="3">Uncharacterized protein</fullName>
    </submittedName>
</protein>
<reference evidence="3 4" key="1">
    <citation type="submission" date="2024-05" db="EMBL/GenBank/DDBJ databases">
        <title>Culex pipiens pipiens assembly and annotation.</title>
        <authorList>
            <person name="Alout H."/>
            <person name="Durand T."/>
        </authorList>
    </citation>
    <scope>NUCLEOTIDE SEQUENCE [LARGE SCALE GENOMIC DNA]</scope>
    <source>
        <strain evidence="3">HA-2024</strain>
        <tissue evidence="3">Whole body</tissue>
    </source>
</reference>
<evidence type="ECO:0000313" key="4">
    <source>
        <dbReference type="Proteomes" id="UP001562425"/>
    </source>
</evidence>
<proteinExistence type="predicted"/>